<keyword evidence="1" id="KW-0862">Zinc</keyword>
<dbReference type="InterPro" id="IPR036703">
    <property type="entry name" value="MOB_kinase_act_sf"/>
</dbReference>
<gene>
    <name evidence="3" type="primary">mob2</name>
    <name evidence="3" type="ORF">LSUB1_G006048</name>
</gene>
<name>A0A8H8RHA3_9HELO</name>
<feature type="binding site" evidence="1">
    <location>
        <position position="357"/>
    </location>
    <ligand>
        <name>Zn(2+)</name>
        <dbReference type="ChEBI" id="CHEBI:29105"/>
    </ligand>
</feature>
<accession>A0A8H8RHA3</accession>
<protein>
    <submittedName>
        <fullName evidence="3">Maintenance of ploidy protein</fullName>
    </submittedName>
</protein>
<dbReference type="InterPro" id="IPR005301">
    <property type="entry name" value="MOB_kinase_act_fam"/>
</dbReference>
<feature type="compositionally biased region" description="Low complexity" evidence="2">
    <location>
        <begin position="97"/>
        <end position="109"/>
    </location>
</feature>
<dbReference type="PANTHER" id="PTHR22599">
    <property type="entry name" value="MPS ONE BINDER KINASE ACTIVATOR-LIKE MOB"/>
    <property type="match status" value="1"/>
</dbReference>
<evidence type="ECO:0000313" key="4">
    <source>
        <dbReference type="Proteomes" id="UP000462212"/>
    </source>
</evidence>
<dbReference type="SUPFAM" id="SSF101152">
    <property type="entry name" value="Mob1/phocein"/>
    <property type="match status" value="1"/>
</dbReference>
<dbReference type="Gene3D" id="1.20.140.30">
    <property type="entry name" value="MOB kinase activator"/>
    <property type="match status" value="1"/>
</dbReference>
<comment type="caution">
    <text evidence="3">The sequence shown here is derived from an EMBL/GenBank/DDBJ whole genome shotgun (WGS) entry which is preliminary data.</text>
</comment>
<dbReference type="EMBL" id="QGMJ01000525">
    <property type="protein sequence ID" value="TVY35435.1"/>
    <property type="molecule type" value="Genomic_DNA"/>
</dbReference>
<feature type="region of interest" description="Disordered" evidence="2">
    <location>
        <begin position="63"/>
        <end position="148"/>
    </location>
</feature>
<dbReference type="AlphaFoldDB" id="A0A8H8RHA3"/>
<evidence type="ECO:0000313" key="3">
    <source>
        <dbReference type="EMBL" id="TVY35435.1"/>
    </source>
</evidence>
<keyword evidence="4" id="KW-1185">Reference proteome</keyword>
<proteinExistence type="predicted"/>
<feature type="compositionally biased region" description="Polar residues" evidence="2">
    <location>
        <begin position="120"/>
        <end position="139"/>
    </location>
</feature>
<dbReference type="Proteomes" id="UP000462212">
    <property type="component" value="Unassembled WGS sequence"/>
</dbReference>
<organism evidence="3 4">
    <name type="scientific">Lachnellula subtilissima</name>
    <dbReference type="NCBI Taxonomy" id="602034"/>
    <lineage>
        <taxon>Eukaryota</taxon>
        <taxon>Fungi</taxon>
        <taxon>Dikarya</taxon>
        <taxon>Ascomycota</taxon>
        <taxon>Pezizomycotina</taxon>
        <taxon>Leotiomycetes</taxon>
        <taxon>Helotiales</taxon>
        <taxon>Lachnaceae</taxon>
        <taxon>Lachnellula</taxon>
    </lineage>
</organism>
<evidence type="ECO:0000256" key="1">
    <source>
        <dbReference type="PIRSR" id="PIRSR605301-1"/>
    </source>
</evidence>
<evidence type="ECO:0000256" key="2">
    <source>
        <dbReference type="SAM" id="MobiDB-lite"/>
    </source>
</evidence>
<sequence length="434" mass="47664">MSNLFSGMWVSQFFTCFKVKGGVFRRPQCRISSGWFRGIDEYSKLCFWGKWRLPTLDSDMITSGSGRFRRSPGTSNGTQPASPTGAAPGSGAGAGPGTSSIHSSSSTASLAPRVPPLPNSPSLSQTMSMNESTNSLSNSDPRDPLAPYNLPRPKPLWLNDMYAKHIVKGNFMTLSARPKTVEQGEWIAHQVVEHYRNLWNFVRVIHEKDEDGSSICNPQTCPRMSAGVNHSFTWLNSRKEPVEVPAQEYISLMQRWISGKIDNTALFPTDPAGVSFAYNPGNPGISGATYASGGLDTPHSSTPIPAGPTSLNASLSQLAGPGDWVGKSSGFPIEFVEVCQTIFRQMFRVYSHLYWAHFIEPFYHLNLEKPMNSCFSHFILTATEIEMLKPQELEPMQPLIDLWAANGTFPKESKAYACANVKAGERLLALSGSQ</sequence>
<dbReference type="SMART" id="SM01388">
    <property type="entry name" value="Mob1_phocein"/>
    <property type="match status" value="1"/>
</dbReference>
<feature type="binding site" evidence="1">
    <location>
        <position position="221"/>
    </location>
    <ligand>
        <name>Zn(2+)</name>
        <dbReference type="ChEBI" id="CHEBI:29105"/>
    </ligand>
</feature>
<keyword evidence="1" id="KW-0479">Metal-binding</keyword>
<dbReference type="OrthoDB" id="10261121at2759"/>
<feature type="binding site" evidence="1">
    <location>
        <position position="352"/>
    </location>
    <ligand>
        <name>Zn(2+)</name>
        <dbReference type="ChEBI" id="CHEBI:29105"/>
    </ligand>
</feature>
<reference evidence="3 4" key="1">
    <citation type="submission" date="2018-05" db="EMBL/GenBank/DDBJ databases">
        <title>Genome sequencing and assembly of the regulated plant pathogen Lachnellula willkommii and related sister species for the development of diagnostic species identification markers.</title>
        <authorList>
            <person name="Giroux E."/>
            <person name="Bilodeau G."/>
        </authorList>
    </citation>
    <scope>NUCLEOTIDE SEQUENCE [LARGE SCALE GENOMIC DNA]</scope>
    <source>
        <strain evidence="3 4">CBS 197.66</strain>
    </source>
</reference>
<feature type="binding site" evidence="1">
    <location>
        <position position="216"/>
    </location>
    <ligand>
        <name>Zn(2+)</name>
        <dbReference type="ChEBI" id="CHEBI:29105"/>
    </ligand>
</feature>
<dbReference type="Pfam" id="PF03637">
    <property type="entry name" value="Mob1_phocein"/>
    <property type="match status" value="2"/>
</dbReference>